<proteinExistence type="predicted"/>
<dbReference type="Gene3D" id="3.40.630.30">
    <property type="match status" value="1"/>
</dbReference>
<accession>A0A4V3V6X8</accession>
<comment type="caution">
    <text evidence="3">The sequence shown here is derived from an EMBL/GenBank/DDBJ whole genome shotgun (WGS) entry which is preliminary data.</text>
</comment>
<dbReference type="OrthoDB" id="162775at2"/>
<feature type="domain" description="N-acetyltransferase" evidence="2">
    <location>
        <begin position="1"/>
        <end position="136"/>
    </location>
</feature>
<evidence type="ECO:0000256" key="1">
    <source>
        <dbReference type="ARBA" id="ARBA00022679"/>
    </source>
</evidence>
<dbReference type="InterPro" id="IPR016181">
    <property type="entry name" value="Acyl_CoA_acyltransferase"/>
</dbReference>
<dbReference type="GO" id="GO:0008080">
    <property type="term" value="F:N-acetyltransferase activity"/>
    <property type="evidence" value="ECO:0007669"/>
    <property type="project" value="InterPro"/>
</dbReference>
<name>A0A4V3V6X8_9BACI</name>
<dbReference type="InterPro" id="IPR000182">
    <property type="entry name" value="GNAT_dom"/>
</dbReference>
<dbReference type="EMBL" id="SLUB01000100">
    <property type="protein sequence ID" value="THE09143.1"/>
    <property type="molecule type" value="Genomic_DNA"/>
</dbReference>
<dbReference type="AlphaFoldDB" id="A0A4V3V6X8"/>
<dbReference type="CDD" id="cd04301">
    <property type="entry name" value="NAT_SF"/>
    <property type="match status" value="1"/>
</dbReference>
<dbReference type="PANTHER" id="PTHR13947">
    <property type="entry name" value="GNAT FAMILY N-ACETYLTRANSFERASE"/>
    <property type="match status" value="1"/>
</dbReference>
<gene>
    <name evidence="3" type="ORF">E1I69_23490</name>
</gene>
<sequence>MVIRKLNINEQPPMDLLLLADPSRMLVEEYMQRGECFVAESDGQIVGVYVLLPTRPKTVELVNIAVKETHQGKGLGKQLVMNAIKVARTMGYRTIEIGTGNSSIGQIALYQKCGFRITGVDIDFFIKHYSEAIFENGIQCRDMVRLAQDL</sequence>
<dbReference type="PROSITE" id="PS51186">
    <property type="entry name" value="GNAT"/>
    <property type="match status" value="1"/>
</dbReference>
<reference evidence="3 4" key="1">
    <citation type="journal article" date="2019" name="Indoor Air">
        <title>Impacts of indoor surface finishes on bacterial viability.</title>
        <authorList>
            <person name="Hu J."/>
            <person name="Maamar S.B."/>
            <person name="Glawe A.J."/>
            <person name="Gottel N."/>
            <person name="Gilbert J.A."/>
            <person name="Hartmann E.M."/>
        </authorList>
    </citation>
    <scope>NUCLEOTIDE SEQUENCE [LARGE SCALE GENOMIC DNA]</scope>
    <source>
        <strain evidence="3 4">AF060A6</strain>
    </source>
</reference>
<dbReference type="PANTHER" id="PTHR13947:SF37">
    <property type="entry name" value="LD18367P"/>
    <property type="match status" value="1"/>
</dbReference>
<keyword evidence="4" id="KW-1185">Reference proteome</keyword>
<organism evidence="3 4">
    <name type="scientific">Bacillus timonensis</name>
    <dbReference type="NCBI Taxonomy" id="1033734"/>
    <lineage>
        <taxon>Bacteria</taxon>
        <taxon>Bacillati</taxon>
        <taxon>Bacillota</taxon>
        <taxon>Bacilli</taxon>
        <taxon>Bacillales</taxon>
        <taxon>Bacillaceae</taxon>
        <taxon>Bacillus</taxon>
    </lineage>
</organism>
<dbReference type="Pfam" id="PF00583">
    <property type="entry name" value="Acetyltransf_1"/>
    <property type="match status" value="1"/>
</dbReference>
<protein>
    <submittedName>
        <fullName evidence="3">GNAT family N-acetyltransferase</fullName>
    </submittedName>
</protein>
<dbReference type="Proteomes" id="UP000306477">
    <property type="component" value="Unassembled WGS sequence"/>
</dbReference>
<keyword evidence="1 3" id="KW-0808">Transferase</keyword>
<dbReference type="InterPro" id="IPR050769">
    <property type="entry name" value="NAT_camello-type"/>
</dbReference>
<evidence type="ECO:0000313" key="3">
    <source>
        <dbReference type="EMBL" id="THE09143.1"/>
    </source>
</evidence>
<dbReference type="SUPFAM" id="SSF55729">
    <property type="entry name" value="Acyl-CoA N-acyltransferases (Nat)"/>
    <property type="match status" value="1"/>
</dbReference>
<evidence type="ECO:0000259" key="2">
    <source>
        <dbReference type="PROSITE" id="PS51186"/>
    </source>
</evidence>
<evidence type="ECO:0000313" key="4">
    <source>
        <dbReference type="Proteomes" id="UP000306477"/>
    </source>
</evidence>
<dbReference type="RefSeq" id="WP_136381938.1">
    <property type="nucleotide sequence ID" value="NZ_SLUB01000100.1"/>
</dbReference>